<evidence type="ECO:0000313" key="1">
    <source>
        <dbReference type="EMBL" id="CAK5041177.1"/>
    </source>
</evidence>
<sequence length="1027" mass="114366">MNNNVVSANPPTNHSHQNSPITNGGTQGNDVSQHQQHHVYSHNVGGIGQQEHHSQYSVPHNSHRFAHRDGPATINLPPGTRIQPAMIPDSTQVANVQQQQDLAAAMYGMYQNANNPQTGFAMQQSGYPNQQLATSGGHYYYTAPAGQYYTNTAGYPVTQQTLIMPQPPAPAYQILSQPVIPSSTHATQQLISSSGSGIQPQNVNVSIGMPATAVSMPQSNVIVSNAGGTLSSANAPTTQTQPQKAKRILAIVNPDSGESLKLGPDTRPATSIGSSAASDEETKSTIVKTDFFRKIAERAHDAGSVPPQQTNRRSPSSSAGMMANEAMNQALLEQQRHLHTTGSIPIIQKGSQANTAGFSEPTHSPQFPYLLHPPNFVNSVSSPIPIEQHSMPINHQHSPHNLPSILELNIKNPSPKNEEDQLKFVRTSPSLYVDEQRVRLPESDEHGKHANKAIVDIFSGQEVDGGQSPSPTEINDAKTSEEKISELEEAMAKFDGIRDDTHNLDEMIYSRSFLMLLRKVARAIKTVECPRSEQELEELGLSKKGMVVNQLSIGSKPKVLVSFCNFLSVFQSGLRLLVVISSLHGSIKEGVVMLNLELLINSVGDHGSVLLARQIMTDTLPKKSANAWKSKREERFDMNAPVKDEEEARHDLSDEFCAYKFIEDTKLLTPVIDLIFDKAVEEPHFCPLYSDLCKKQVDVERQMYLQRDKTPDKQSDKAEIITKSQRTFLASDEYDNKVKELTEKLETADDKTRVLLEEELETRRSKEKRRLLGIIKFIGQLYRHQLLIETIIDWCAVELVRRFEATHDEVYIEYAVELIETVGKNYEKRTEQEGPGMRQLQQPKTSAQIISGEKQQEQFRLDMVVSHLSQLKPKVSNRVRFAIMDLEDLKKNRWVPRGGEKGPKTINEVREEVEKEQQVNELERIAHEKQQDKVQLLRKPNTGRTGYGGRSSADRRQAAAASSLYPRDSKTESRISSARLSELDKESSVKKPAWRQDTSKSGGHSTTGGGEACKIFISLNNFLKIYF</sequence>
<accession>A0ACB0YCP3</accession>
<proteinExistence type="predicted"/>
<dbReference type="EMBL" id="CAVMJV010000010">
    <property type="protein sequence ID" value="CAK5041177.1"/>
    <property type="molecule type" value="Genomic_DNA"/>
</dbReference>
<gene>
    <name evidence="1" type="ORF">MENTE1834_LOCUS10440</name>
</gene>
<dbReference type="Proteomes" id="UP001497535">
    <property type="component" value="Unassembled WGS sequence"/>
</dbReference>
<comment type="caution">
    <text evidence="1">The sequence shown here is derived from an EMBL/GenBank/DDBJ whole genome shotgun (WGS) entry which is preliminary data.</text>
</comment>
<evidence type="ECO:0000313" key="2">
    <source>
        <dbReference type="Proteomes" id="UP001497535"/>
    </source>
</evidence>
<protein>
    <submittedName>
        <fullName evidence="1">Uncharacterized protein</fullName>
    </submittedName>
</protein>
<organism evidence="1 2">
    <name type="scientific">Meloidogyne enterolobii</name>
    <name type="common">Root-knot nematode worm</name>
    <name type="synonym">Meloidogyne mayaguensis</name>
    <dbReference type="NCBI Taxonomy" id="390850"/>
    <lineage>
        <taxon>Eukaryota</taxon>
        <taxon>Metazoa</taxon>
        <taxon>Ecdysozoa</taxon>
        <taxon>Nematoda</taxon>
        <taxon>Chromadorea</taxon>
        <taxon>Rhabditida</taxon>
        <taxon>Tylenchina</taxon>
        <taxon>Tylenchomorpha</taxon>
        <taxon>Tylenchoidea</taxon>
        <taxon>Meloidogynidae</taxon>
        <taxon>Meloidogyninae</taxon>
        <taxon>Meloidogyne</taxon>
    </lineage>
</organism>
<reference evidence="1" key="1">
    <citation type="submission" date="2023-11" db="EMBL/GenBank/DDBJ databases">
        <authorList>
            <person name="Poullet M."/>
        </authorList>
    </citation>
    <scope>NUCLEOTIDE SEQUENCE</scope>
    <source>
        <strain evidence="1">E1834</strain>
    </source>
</reference>
<keyword evidence="2" id="KW-1185">Reference proteome</keyword>
<name>A0ACB0YCP3_MELEN</name>